<sequence>MKRNVSLRVQLRLLGIVPALILLLLLLGLVTWQRFNDAAAELAGKGHFIAQHLATSSEYGVLSGNFEDLRQQAQLALLDAEVRYVLFTDVRGDVLLYQSAGDADIRQQQRALLTFSSRIYRQPVTVPDGGTAVTPAQVVTDTPLPIGEVVVGLSSESVSARQRQILLASLAPALAALLAAFWIAGRLAGTLSTPLAALSRLVRVIRAGGYHVRGTSSLGGELAELQTDINELASALERARREQDAAMNELRAAQQRAEAASDAKSGFLAMMSHELRTPLNGVLGMLQLMETTELSQEQREYASAAVESTNHLLNVINDILDFSRIESGRMDLELRFFPVAELIRNCVANFRYLAEQKGLALTLDGLDSVADLAVRSDSTRLRQVLGNLVSNAVKFTDRGSIHVQVGCEPVAGSDRVRLTLAVRDTGIGIPDDKLHGLFLAFSQLDSSTSRRYGGAGLGLAISRRLCAMLGGELTVSSRAGGGSTFVAEFVLDARRGGASAPLAAPERLQVLRGTVLLVEDNSINRMVTERMLRDSGVTVISAENGEQALVRLASAQVDCILMDVQMPVLDGLEATRRLRAWEQDQQRTRLPVVALTANALAGERERCLEAGMDDYLSKPFLRRQLLEVVGRYLPSAEA</sequence>
<comment type="subcellular location">
    <subcellularLocation>
        <location evidence="2">Cell inner membrane</location>
        <topology evidence="2">Multi-pass membrane protein</topology>
    </subcellularLocation>
</comment>
<dbReference type="EC" id="2.7.13.3" evidence="3"/>
<dbReference type="InterPro" id="IPR001789">
    <property type="entry name" value="Sig_transdc_resp-reg_receiver"/>
</dbReference>
<comment type="catalytic activity">
    <reaction evidence="1">
        <text>ATP + protein L-histidine = ADP + protein N-phospho-L-histidine.</text>
        <dbReference type="EC" id="2.7.13.3"/>
    </reaction>
</comment>
<evidence type="ECO:0000259" key="12">
    <source>
        <dbReference type="PROSITE" id="PS50109"/>
    </source>
</evidence>
<dbReference type="SMART" id="SM00448">
    <property type="entry name" value="REC"/>
    <property type="match status" value="1"/>
</dbReference>
<feature type="domain" description="Response regulatory" evidence="13">
    <location>
        <begin position="514"/>
        <end position="633"/>
    </location>
</feature>
<dbReference type="Pfam" id="PF00512">
    <property type="entry name" value="HisKA"/>
    <property type="match status" value="1"/>
</dbReference>
<dbReference type="InterPro" id="IPR011006">
    <property type="entry name" value="CheY-like_superfamily"/>
</dbReference>
<dbReference type="PROSITE" id="PS50110">
    <property type="entry name" value="RESPONSE_REGULATORY"/>
    <property type="match status" value="1"/>
</dbReference>
<keyword evidence="7" id="KW-0418">Kinase</keyword>
<dbReference type="InterPro" id="IPR036097">
    <property type="entry name" value="HisK_dim/P_sf"/>
</dbReference>
<evidence type="ECO:0000256" key="6">
    <source>
        <dbReference type="ARBA" id="ARBA00022679"/>
    </source>
</evidence>
<dbReference type="Gene3D" id="6.10.340.10">
    <property type="match status" value="1"/>
</dbReference>
<evidence type="ECO:0000256" key="11">
    <source>
        <dbReference type="SAM" id="Phobius"/>
    </source>
</evidence>
<feature type="domain" description="HAMP" evidence="14">
    <location>
        <begin position="189"/>
        <end position="241"/>
    </location>
</feature>
<keyword evidence="6" id="KW-0808">Transferase</keyword>
<keyword evidence="11" id="KW-0812">Transmembrane</keyword>
<dbReference type="SMART" id="SM00388">
    <property type="entry name" value="HisKA"/>
    <property type="match status" value="1"/>
</dbReference>
<feature type="modified residue" description="4-aspartylphosphate" evidence="9">
    <location>
        <position position="563"/>
    </location>
</feature>
<dbReference type="Pfam" id="PF02518">
    <property type="entry name" value="HATPase_c"/>
    <property type="match status" value="1"/>
</dbReference>
<dbReference type="RefSeq" id="WP_369456002.1">
    <property type="nucleotide sequence ID" value="NZ_JBGCUO010000001.1"/>
</dbReference>
<protein>
    <recommendedName>
        <fullName evidence="3">histidine kinase</fullName>
        <ecNumber evidence="3">2.7.13.3</ecNumber>
    </recommendedName>
</protein>
<evidence type="ECO:0000256" key="8">
    <source>
        <dbReference type="ARBA" id="ARBA00023012"/>
    </source>
</evidence>
<keyword evidence="16" id="KW-1185">Reference proteome</keyword>
<evidence type="ECO:0000256" key="5">
    <source>
        <dbReference type="ARBA" id="ARBA00022553"/>
    </source>
</evidence>
<dbReference type="InterPro" id="IPR003594">
    <property type="entry name" value="HATPase_dom"/>
</dbReference>
<evidence type="ECO:0000313" key="16">
    <source>
        <dbReference type="Proteomes" id="UP001562065"/>
    </source>
</evidence>
<dbReference type="SUPFAM" id="SSF55874">
    <property type="entry name" value="ATPase domain of HSP90 chaperone/DNA topoisomerase II/histidine kinase"/>
    <property type="match status" value="1"/>
</dbReference>
<evidence type="ECO:0000256" key="9">
    <source>
        <dbReference type="PROSITE-ProRule" id="PRU00169"/>
    </source>
</evidence>
<dbReference type="CDD" id="cd00082">
    <property type="entry name" value="HisKA"/>
    <property type="match status" value="1"/>
</dbReference>
<gene>
    <name evidence="15" type="ORF">AB5I84_11500</name>
</gene>
<evidence type="ECO:0000256" key="7">
    <source>
        <dbReference type="ARBA" id="ARBA00022777"/>
    </source>
</evidence>
<dbReference type="InterPro" id="IPR036890">
    <property type="entry name" value="HATPase_C_sf"/>
</dbReference>
<feature type="transmembrane region" description="Helical" evidence="11">
    <location>
        <begin position="12"/>
        <end position="32"/>
    </location>
</feature>
<accession>A0ABV4ALZ4</accession>
<dbReference type="SUPFAM" id="SSF52172">
    <property type="entry name" value="CheY-like"/>
    <property type="match status" value="1"/>
</dbReference>
<evidence type="ECO:0000256" key="2">
    <source>
        <dbReference type="ARBA" id="ARBA00004429"/>
    </source>
</evidence>
<dbReference type="Gene3D" id="3.30.565.10">
    <property type="entry name" value="Histidine kinase-like ATPase, C-terminal domain"/>
    <property type="match status" value="1"/>
</dbReference>
<keyword evidence="5 9" id="KW-0597">Phosphoprotein</keyword>
<dbReference type="SMART" id="SM00304">
    <property type="entry name" value="HAMP"/>
    <property type="match status" value="2"/>
</dbReference>
<keyword evidence="10" id="KW-0175">Coiled coil</keyword>
<dbReference type="InterPro" id="IPR003660">
    <property type="entry name" value="HAMP_dom"/>
</dbReference>
<dbReference type="PANTHER" id="PTHR45339:SF1">
    <property type="entry name" value="HYBRID SIGNAL TRANSDUCTION HISTIDINE KINASE J"/>
    <property type="match status" value="1"/>
</dbReference>
<evidence type="ECO:0000259" key="14">
    <source>
        <dbReference type="PROSITE" id="PS50885"/>
    </source>
</evidence>
<keyword evidence="11" id="KW-0472">Membrane</keyword>
<name>A0ABV4ALZ4_9GAMM</name>
<reference evidence="15 16" key="1">
    <citation type="submission" date="2024-07" db="EMBL/GenBank/DDBJ databases">
        <authorList>
            <person name="Ren Q."/>
        </authorList>
    </citation>
    <scope>NUCLEOTIDE SEQUENCE [LARGE SCALE GENOMIC DNA]</scope>
    <source>
        <strain evidence="15 16">REN37</strain>
    </source>
</reference>
<evidence type="ECO:0000256" key="1">
    <source>
        <dbReference type="ARBA" id="ARBA00000085"/>
    </source>
</evidence>
<dbReference type="InterPro" id="IPR004358">
    <property type="entry name" value="Sig_transdc_His_kin-like_C"/>
</dbReference>
<dbReference type="PROSITE" id="PS50885">
    <property type="entry name" value="HAMP"/>
    <property type="match status" value="1"/>
</dbReference>
<evidence type="ECO:0000313" key="15">
    <source>
        <dbReference type="EMBL" id="MEY1662776.1"/>
    </source>
</evidence>
<dbReference type="Pfam" id="PF09984">
    <property type="entry name" value="sCache_4"/>
    <property type="match status" value="1"/>
</dbReference>
<dbReference type="EMBL" id="JBGCUO010000001">
    <property type="protein sequence ID" value="MEY1662776.1"/>
    <property type="molecule type" value="Genomic_DNA"/>
</dbReference>
<dbReference type="CDD" id="cd17546">
    <property type="entry name" value="REC_hyHK_CKI1_RcsC-like"/>
    <property type="match status" value="1"/>
</dbReference>
<dbReference type="Gene3D" id="1.10.287.130">
    <property type="match status" value="1"/>
</dbReference>
<keyword evidence="4" id="KW-0997">Cell inner membrane</keyword>
<feature type="coiled-coil region" evidence="10">
    <location>
        <begin position="222"/>
        <end position="263"/>
    </location>
</feature>
<evidence type="ECO:0000259" key="13">
    <source>
        <dbReference type="PROSITE" id="PS50110"/>
    </source>
</evidence>
<dbReference type="PANTHER" id="PTHR45339">
    <property type="entry name" value="HYBRID SIGNAL TRANSDUCTION HISTIDINE KINASE J"/>
    <property type="match status" value="1"/>
</dbReference>
<organism evidence="15 16">
    <name type="scientific">Isoalcanivorax beigongshangi</name>
    <dbReference type="NCBI Taxonomy" id="3238810"/>
    <lineage>
        <taxon>Bacteria</taxon>
        <taxon>Pseudomonadati</taxon>
        <taxon>Pseudomonadota</taxon>
        <taxon>Gammaproteobacteria</taxon>
        <taxon>Oceanospirillales</taxon>
        <taxon>Alcanivoracaceae</taxon>
        <taxon>Isoalcanivorax</taxon>
    </lineage>
</organism>
<dbReference type="Proteomes" id="UP001562065">
    <property type="component" value="Unassembled WGS sequence"/>
</dbReference>
<comment type="caution">
    <text evidence="15">The sequence shown here is derived from an EMBL/GenBank/DDBJ whole genome shotgun (WGS) entry which is preliminary data.</text>
</comment>
<dbReference type="Gene3D" id="3.40.50.2300">
    <property type="match status" value="1"/>
</dbReference>
<dbReference type="SMART" id="SM00387">
    <property type="entry name" value="HATPase_c"/>
    <property type="match status" value="1"/>
</dbReference>
<dbReference type="SUPFAM" id="SSF47384">
    <property type="entry name" value="Homodimeric domain of signal transducing histidine kinase"/>
    <property type="match status" value="1"/>
</dbReference>
<keyword evidence="4" id="KW-1003">Cell membrane</keyword>
<feature type="domain" description="Histidine kinase" evidence="12">
    <location>
        <begin position="270"/>
        <end position="493"/>
    </location>
</feature>
<dbReference type="InterPro" id="IPR003661">
    <property type="entry name" value="HisK_dim/P_dom"/>
</dbReference>
<keyword evidence="8" id="KW-0902">Two-component regulatory system</keyword>
<dbReference type="PROSITE" id="PS50109">
    <property type="entry name" value="HIS_KIN"/>
    <property type="match status" value="1"/>
</dbReference>
<evidence type="ECO:0000256" key="10">
    <source>
        <dbReference type="SAM" id="Coils"/>
    </source>
</evidence>
<proteinExistence type="predicted"/>
<evidence type="ECO:0000256" key="3">
    <source>
        <dbReference type="ARBA" id="ARBA00012438"/>
    </source>
</evidence>
<dbReference type="PRINTS" id="PR00344">
    <property type="entry name" value="BCTRLSENSOR"/>
</dbReference>
<dbReference type="InterPro" id="IPR005467">
    <property type="entry name" value="His_kinase_dom"/>
</dbReference>
<evidence type="ECO:0000256" key="4">
    <source>
        <dbReference type="ARBA" id="ARBA00022519"/>
    </source>
</evidence>
<dbReference type="CDD" id="cd16922">
    <property type="entry name" value="HATPase_EvgS-ArcB-TorS-like"/>
    <property type="match status" value="1"/>
</dbReference>
<keyword evidence="11" id="KW-1133">Transmembrane helix</keyword>
<dbReference type="Pfam" id="PF00072">
    <property type="entry name" value="Response_reg"/>
    <property type="match status" value="1"/>
</dbReference>
<dbReference type="InterPro" id="IPR019247">
    <property type="entry name" value="Histidine_kinase_BarA_N"/>
</dbReference>